<comment type="caution">
    <text evidence="3">The sequence shown here is derived from an EMBL/GenBank/DDBJ whole genome shotgun (WGS) entry which is preliminary data.</text>
</comment>
<keyword evidence="4" id="KW-1185">Reference proteome</keyword>
<dbReference type="Proteomes" id="UP001642260">
    <property type="component" value="Unassembled WGS sequence"/>
</dbReference>
<feature type="region of interest" description="Disordered" evidence="2">
    <location>
        <begin position="23"/>
        <end position="45"/>
    </location>
</feature>
<evidence type="ECO:0000313" key="4">
    <source>
        <dbReference type="Proteomes" id="UP001642260"/>
    </source>
</evidence>
<proteinExistence type="predicted"/>
<name>A0ABC8K6Z3_ERUVS</name>
<gene>
    <name evidence="3" type="ORF">ERUC_LOCUS20061</name>
</gene>
<feature type="coiled-coil region" evidence="1">
    <location>
        <begin position="116"/>
        <end position="143"/>
    </location>
</feature>
<accession>A0ABC8K6Z3</accession>
<evidence type="ECO:0000313" key="3">
    <source>
        <dbReference type="EMBL" id="CAH8354306.1"/>
    </source>
</evidence>
<sequence length="161" mass="17661">MCPPMMLGGRLFGRSSLQSVGLRRQREGVAANGQPSEQREEVVAVERDSRVLHPSRRDGAKWFKNNTEISTRVAGISKQGRVFGLGSLQSGVYMPLDGSTVSPQADGVDGTLTHRVKELESELQKSNEEKGQFQNRIEAMEKALKTAFGENVFTPADTTKP</sequence>
<evidence type="ECO:0000256" key="1">
    <source>
        <dbReference type="SAM" id="Coils"/>
    </source>
</evidence>
<reference evidence="3 4" key="1">
    <citation type="submission" date="2022-03" db="EMBL/GenBank/DDBJ databases">
        <authorList>
            <person name="Macdonald S."/>
            <person name="Ahmed S."/>
            <person name="Newling K."/>
        </authorList>
    </citation>
    <scope>NUCLEOTIDE SEQUENCE [LARGE SCALE GENOMIC DNA]</scope>
</reference>
<protein>
    <submittedName>
        <fullName evidence="3">Uncharacterized protein</fullName>
    </submittedName>
</protein>
<keyword evidence="1" id="KW-0175">Coiled coil</keyword>
<dbReference type="EMBL" id="CAKOAT010191044">
    <property type="protein sequence ID" value="CAH8354306.1"/>
    <property type="molecule type" value="Genomic_DNA"/>
</dbReference>
<organism evidence="3 4">
    <name type="scientific">Eruca vesicaria subsp. sativa</name>
    <name type="common">Garden rocket</name>
    <name type="synonym">Eruca sativa</name>
    <dbReference type="NCBI Taxonomy" id="29727"/>
    <lineage>
        <taxon>Eukaryota</taxon>
        <taxon>Viridiplantae</taxon>
        <taxon>Streptophyta</taxon>
        <taxon>Embryophyta</taxon>
        <taxon>Tracheophyta</taxon>
        <taxon>Spermatophyta</taxon>
        <taxon>Magnoliopsida</taxon>
        <taxon>eudicotyledons</taxon>
        <taxon>Gunneridae</taxon>
        <taxon>Pentapetalae</taxon>
        <taxon>rosids</taxon>
        <taxon>malvids</taxon>
        <taxon>Brassicales</taxon>
        <taxon>Brassicaceae</taxon>
        <taxon>Brassiceae</taxon>
        <taxon>Eruca</taxon>
    </lineage>
</organism>
<evidence type="ECO:0000256" key="2">
    <source>
        <dbReference type="SAM" id="MobiDB-lite"/>
    </source>
</evidence>
<dbReference type="AlphaFoldDB" id="A0ABC8K6Z3"/>